<dbReference type="InterPro" id="IPR003439">
    <property type="entry name" value="ABC_transporter-like_ATP-bd"/>
</dbReference>
<evidence type="ECO:0000256" key="3">
    <source>
        <dbReference type="ARBA" id="ARBA00022448"/>
    </source>
</evidence>
<keyword evidence="4" id="KW-0547">Nucleotide-binding</keyword>
<evidence type="ECO:0000259" key="7">
    <source>
        <dbReference type="PROSITE" id="PS50893"/>
    </source>
</evidence>
<keyword evidence="9" id="KW-1185">Reference proteome</keyword>
<evidence type="ECO:0000256" key="6">
    <source>
        <dbReference type="ARBA" id="ARBA00023251"/>
    </source>
</evidence>
<evidence type="ECO:0000256" key="5">
    <source>
        <dbReference type="ARBA" id="ARBA00022840"/>
    </source>
</evidence>
<dbReference type="Proteomes" id="UP001236795">
    <property type="component" value="Unassembled WGS sequence"/>
</dbReference>
<comment type="similarity">
    <text evidence="2">Belongs to the ABC transporter superfamily.</text>
</comment>
<gene>
    <name evidence="8" type="ORF">QO019_000450</name>
</gene>
<evidence type="ECO:0000256" key="1">
    <source>
        <dbReference type="ARBA" id="ARBA00004202"/>
    </source>
</evidence>
<dbReference type="PROSITE" id="PS00211">
    <property type="entry name" value="ABC_TRANSPORTER_1"/>
    <property type="match status" value="1"/>
</dbReference>
<feature type="domain" description="ABC transporter" evidence="7">
    <location>
        <begin position="1"/>
        <end position="219"/>
    </location>
</feature>
<dbReference type="InterPro" id="IPR050763">
    <property type="entry name" value="ABC_transporter_ATP-binding"/>
</dbReference>
<protein>
    <submittedName>
        <fullName evidence="8">ABC-2 type transport system ATP-binding protein</fullName>
    </submittedName>
</protein>
<dbReference type="PANTHER" id="PTHR42711:SF5">
    <property type="entry name" value="ABC TRANSPORTER ATP-BINDING PROTEIN NATA"/>
    <property type="match status" value="1"/>
</dbReference>
<keyword evidence="6" id="KW-0046">Antibiotic resistance</keyword>
<dbReference type="InterPro" id="IPR017871">
    <property type="entry name" value="ABC_transporter-like_CS"/>
</dbReference>
<evidence type="ECO:0000313" key="8">
    <source>
        <dbReference type="EMBL" id="MDQ0485619.1"/>
    </source>
</evidence>
<dbReference type="PANTHER" id="PTHR42711">
    <property type="entry name" value="ABC TRANSPORTER ATP-BINDING PROTEIN"/>
    <property type="match status" value="1"/>
</dbReference>
<comment type="subcellular location">
    <subcellularLocation>
        <location evidence="1">Cell membrane</location>
        <topology evidence="1">Peripheral membrane protein</topology>
    </subcellularLocation>
</comment>
<evidence type="ECO:0000313" key="9">
    <source>
        <dbReference type="Proteomes" id="UP001236795"/>
    </source>
</evidence>
<name>A0ABU0KBG7_9ACTN</name>
<reference evidence="8 9" key="1">
    <citation type="submission" date="2023-07" db="EMBL/GenBank/DDBJ databases">
        <title>Genomic Encyclopedia of Type Strains, Phase IV (KMG-IV): sequencing the most valuable type-strain genomes for metagenomic binning, comparative biology and taxonomic classification.</title>
        <authorList>
            <person name="Goeker M."/>
        </authorList>
    </citation>
    <scope>NUCLEOTIDE SEQUENCE [LARGE SCALE GENOMIC DNA]</scope>
    <source>
        <strain evidence="8 9">DSM 40573</strain>
    </source>
</reference>
<keyword evidence="5 8" id="KW-0067">ATP-binding</keyword>
<accession>A0ABU0KBG7</accession>
<dbReference type="InterPro" id="IPR027417">
    <property type="entry name" value="P-loop_NTPase"/>
</dbReference>
<evidence type="ECO:0000256" key="2">
    <source>
        <dbReference type="ARBA" id="ARBA00005417"/>
    </source>
</evidence>
<organism evidence="8 9">
    <name type="scientific">Streptomyces thermodiastaticus</name>
    <dbReference type="NCBI Taxonomy" id="44061"/>
    <lineage>
        <taxon>Bacteria</taxon>
        <taxon>Bacillati</taxon>
        <taxon>Actinomycetota</taxon>
        <taxon>Actinomycetes</taxon>
        <taxon>Kitasatosporales</taxon>
        <taxon>Streptomycetaceae</taxon>
        <taxon>Streptomyces</taxon>
    </lineage>
</organism>
<evidence type="ECO:0000256" key="4">
    <source>
        <dbReference type="ARBA" id="ARBA00022741"/>
    </source>
</evidence>
<comment type="caution">
    <text evidence="8">The sequence shown here is derived from an EMBL/GenBank/DDBJ whole genome shotgun (WGS) entry which is preliminary data.</text>
</comment>
<dbReference type="GO" id="GO:0005524">
    <property type="term" value="F:ATP binding"/>
    <property type="evidence" value="ECO:0007669"/>
    <property type="project" value="UniProtKB-KW"/>
</dbReference>
<dbReference type="InterPro" id="IPR003593">
    <property type="entry name" value="AAA+_ATPase"/>
</dbReference>
<proteinExistence type="inferred from homology"/>
<sequence length="270" mass="29949">MRYGRREVLRGIDLTVRHGEVLALLGPNGAGKTTTVEILEGFRTPTGGHVEVLGEDPAHADEGWRAGIGVVLQSWRDHARWRVGELLEHVASCHPAPRPVAETLDTLGLTEQADQTCGRLSGGQRRRLDVALGIIGDPLLLFLDEPTAGFDPVVRREFHELIERLKEGGMTIVLTTHDLHEAERLSDRTAVLIDGRIAAFGTNAQLAEDARAQARVVWLEDDERREVTSEDPSRLVWELHQKFDGPVPGLEVHRPTLEDIYLRMVAEAEA</sequence>
<dbReference type="SUPFAM" id="SSF52540">
    <property type="entry name" value="P-loop containing nucleoside triphosphate hydrolases"/>
    <property type="match status" value="1"/>
</dbReference>
<dbReference type="Gene3D" id="3.40.50.300">
    <property type="entry name" value="P-loop containing nucleotide triphosphate hydrolases"/>
    <property type="match status" value="1"/>
</dbReference>
<dbReference type="SMART" id="SM00382">
    <property type="entry name" value="AAA"/>
    <property type="match status" value="1"/>
</dbReference>
<dbReference type="RefSeq" id="WP_136238410.1">
    <property type="nucleotide sequence ID" value="NZ_JAUSWC010000002.1"/>
</dbReference>
<keyword evidence="3" id="KW-0813">Transport</keyword>
<dbReference type="CDD" id="cd03230">
    <property type="entry name" value="ABC_DR_subfamily_A"/>
    <property type="match status" value="1"/>
</dbReference>
<dbReference type="Pfam" id="PF00005">
    <property type="entry name" value="ABC_tran"/>
    <property type="match status" value="1"/>
</dbReference>
<dbReference type="PROSITE" id="PS50893">
    <property type="entry name" value="ABC_TRANSPORTER_2"/>
    <property type="match status" value="1"/>
</dbReference>
<dbReference type="EMBL" id="JAUSWC010000002">
    <property type="protein sequence ID" value="MDQ0485619.1"/>
    <property type="molecule type" value="Genomic_DNA"/>
</dbReference>